<comment type="subcellular location">
    <subcellularLocation>
        <location evidence="2">Cell membrane</location>
        <topology evidence="2">Multi-pass membrane protein</topology>
    </subcellularLocation>
</comment>
<dbReference type="EMBL" id="QVEQ01000002">
    <property type="protein sequence ID" value="RGB72593.1"/>
    <property type="molecule type" value="Genomic_DNA"/>
</dbReference>
<protein>
    <recommendedName>
        <fullName evidence="3">histidine kinase</fullName>
        <ecNumber evidence="3">2.7.13.3</ecNumber>
    </recommendedName>
</protein>
<keyword evidence="11" id="KW-1133">Transmembrane helix</keyword>
<accession>A0A3E2TCE2</accession>
<organism evidence="14 15">
    <name type="scientific">Faecalibacterium prausnitzii</name>
    <dbReference type="NCBI Taxonomy" id="853"/>
    <lineage>
        <taxon>Bacteria</taxon>
        <taxon>Bacillati</taxon>
        <taxon>Bacillota</taxon>
        <taxon>Clostridia</taxon>
        <taxon>Eubacteriales</taxon>
        <taxon>Oscillospiraceae</taxon>
        <taxon>Faecalibacterium</taxon>
    </lineage>
</organism>
<evidence type="ECO:0000256" key="4">
    <source>
        <dbReference type="ARBA" id="ARBA00022475"/>
    </source>
</evidence>
<dbReference type="InterPro" id="IPR003660">
    <property type="entry name" value="HAMP_dom"/>
</dbReference>
<keyword evidence="4" id="KW-1003">Cell membrane</keyword>
<dbReference type="PANTHER" id="PTHR44936">
    <property type="entry name" value="SENSOR PROTEIN CREC"/>
    <property type="match status" value="1"/>
</dbReference>
<dbReference type="SUPFAM" id="SSF47384">
    <property type="entry name" value="Homodimeric domain of signal transducing histidine kinase"/>
    <property type="match status" value="1"/>
</dbReference>
<dbReference type="RefSeq" id="WP_117504618.1">
    <property type="nucleotide sequence ID" value="NZ_QVEQ01000002.1"/>
</dbReference>
<feature type="domain" description="Histidine kinase" evidence="12">
    <location>
        <begin position="243"/>
        <end position="454"/>
    </location>
</feature>
<proteinExistence type="predicted"/>
<keyword evidence="5" id="KW-0597">Phosphoprotein</keyword>
<evidence type="ECO:0000256" key="8">
    <source>
        <dbReference type="ARBA" id="ARBA00022777"/>
    </source>
</evidence>
<dbReference type="GO" id="GO:0005524">
    <property type="term" value="F:ATP binding"/>
    <property type="evidence" value="ECO:0007669"/>
    <property type="project" value="UniProtKB-KW"/>
</dbReference>
<dbReference type="GO" id="GO:0000155">
    <property type="term" value="F:phosphorelay sensor kinase activity"/>
    <property type="evidence" value="ECO:0007669"/>
    <property type="project" value="InterPro"/>
</dbReference>
<dbReference type="InterPro" id="IPR036890">
    <property type="entry name" value="HATPase_C_sf"/>
</dbReference>
<evidence type="ECO:0000256" key="9">
    <source>
        <dbReference type="ARBA" id="ARBA00022840"/>
    </source>
</evidence>
<dbReference type="PANTHER" id="PTHR44936:SF9">
    <property type="entry name" value="SENSOR PROTEIN CREC"/>
    <property type="match status" value="1"/>
</dbReference>
<dbReference type="PROSITE" id="PS50885">
    <property type="entry name" value="HAMP"/>
    <property type="match status" value="1"/>
</dbReference>
<evidence type="ECO:0000256" key="1">
    <source>
        <dbReference type="ARBA" id="ARBA00000085"/>
    </source>
</evidence>
<dbReference type="InterPro" id="IPR005467">
    <property type="entry name" value="His_kinase_dom"/>
</dbReference>
<dbReference type="SUPFAM" id="SSF55874">
    <property type="entry name" value="ATPase domain of HSP90 chaperone/DNA topoisomerase II/histidine kinase"/>
    <property type="match status" value="1"/>
</dbReference>
<sequence>MKTFVRLIRRYVLAAAGIVLLLLFSGVAVLGWLGWQESCRLPQREYSSSEIADSMVETAEGLAFGAERTPQEWMNGYEWAMVLDDVGNIRWSYGLPQDLNHAYTPGDIAKFSRWYLADYPVFCWTEPYGLFVIGLPKGSLWKYSIYSSPDFALSMVRVLPAAALGLLLLGLVLCFWLSWRGAKRLETVANGLDALAQGQTVQLPTDGFAGELAEKLNQTGAQLQAKNEMLSRRDNARTQWIAGVSHDVRTPLALILGWAEQLEQDALLPDSSRQKAAGICTQCEKLRTLIDDLNLTSKLEYGAQPLRRKDLRAGPLFRQLVAQFCESPLAEHCGITLEQEEPAEQTALSVDEALMARLLENLLNNSVRHNPKPVNITVHTRRAGERFCLTVADDGIGYPAAVLAALNAAEPAENAPHILGLYVVQQIAAAHGGRAVFGQNTPHGAKAVVYLPLG</sequence>
<feature type="transmembrane region" description="Helical" evidence="11">
    <location>
        <begin position="12"/>
        <end position="35"/>
    </location>
</feature>
<dbReference type="InterPro" id="IPR003661">
    <property type="entry name" value="HisK_dim/P_dom"/>
</dbReference>
<dbReference type="SMART" id="SM00388">
    <property type="entry name" value="HisKA"/>
    <property type="match status" value="1"/>
</dbReference>
<keyword evidence="10" id="KW-0902">Two-component regulatory system</keyword>
<evidence type="ECO:0000256" key="2">
    <source>
        <dbReference type="ARBA" id="ARBA00004651"/>
    </source>
</evidence>
<feature type="domain" description="HAMP" evidence="13">
    <location>
        <begin position="179"/>
        <end position="228"/>
    </location>
</feature>
<dbReference type="AlphaFoldDB" id="A0A3E2TCE2"/>
<dbReference type="Proteomes" id="UP000261140">
    <property type="component" value="Unassembled WGS sequence"/>
</dbReference>
<evidence type="ECO:0000256" key="11">
    <source>
        <dbReference type="SAM" id="Phobius"/>
    </source>
</evidence>
<dbReference type="SMART" id="SM00387">
    <property type="entry name" value="HATPase_c"/>
    <property type="match status" value="1"/>
</dbReference>
<dbReference type="GO" id="GO:0005886">
    <property type="term" value="C:plasma membrane"/>
    <property type="evidence" value="ECO:0007669"/>
    <property type="project" value="UniProtKB-SubCell"/>
</dbReference>
<feature type="transmembrane region" description="Helical" evidence="11">
    <location>
        <begin position="158"/>
        <end position="179"/>
    </location>
</feature>
<evidence type="ECO:0000256" key="6">
    <source>
        <dbReference type="ARBA" id="ARBA00022679"/>
    </source>
</evidence>
<keyword evidence="6" id="KW-0808">Transferase</keyword>
<comment type="catalytic activity">
    <reaction evidence="1">
        <text>ATP + protein L-histidine = ADP + protein N-phospho-L-histidine.</text>
        <dbReference type="EC" id="2.7.13.3"/>
    </reaction>
</comment>
<evidence type="ECO:0000313" key="14">
    <source>
        <dbReference type="EMBL" id="RGB72593.1"/>
    </source>
</evidence>
<dbReference type="CDD" id="cd00082">
    <property type="entry name" value="HisKA"/>
    <property type="match status" value="1"/>
</dbReference>
<dbReference type="Gene3D" id="1.10.287.130">
    <property type="match status" value="1"/>
</dbReference>
<reference evidence="14 15" key="1">
    <citation type="submission" date="2018-08" db="EMBL/GenBank/DDBJ databases">
        <title>A genome reference for cultivated species of the human gut microbiota.</title>
        <authorList>
            <person name="Zou Y."/>
            <person name="Xue W."/>
            <person name="Luo G."/>
        </authorList>
    </citation>
    <scope>NUCLEOTIDE SEQUENCE [LARGE SCALE GENOMIC DNA]</scope>
    <source>
        <strain evidence="14 15">AF36-11AT</strain>
    </source>
</reference>
<gene>
    <name evidence="14" type="ORF">DWZ89_03300</name>
</gene>
<name>A0A3E2TCE2_9FIRM</name>
<comment type="caution">
    <text evidence="14">The sequence shown here is derived from an EMBL/GenBank/DDBJ whole genome shotgun (WGS) entry which is preliminary data.</text>
</comment>
<dbReference type="Pfam" id="PF00512">
    <property type="entry name" value="HisKA"/>
    <property type="match status" value="1"/>
</dbReference>
<keyword evidence="11" id="KW-0812">Transmembrane</keyword>
<evidence type="ECO:0000256" key="5">
    <source>
        <dbReference type="ARBA" id="ARBA00022553"/>
    </source>
</evidence>
<evidence type="ECO:0000256" key="3">
    <source>
        <dbReference type="ARBA" id="ARBA00012438"/>
    </source>
</evidence>
<evidence type="ECO:0000256" key="7">
    <source>
        <dbReference type="ARBA" id="ARBA00022741"/>
    </source>
</evidence>
<dbReference type="InterPro" id="IPR036097">
    <property type="entry name" value="HisK_dim/P_sf"/>
</dbReference>
<evidence type="ECO:0000259" key="12">
    <source>
        <dbReference type="PROSITE" id="PS50109"/>
    </source>
</evidence>
<dbReference type="InterPro" id="IPR003594">
    <property type="entry name" value="HATPase_dom"/>
</dbReference>
<keyword evidence="11" id="KW-0472">Membrane</keyword>
<dbReference type="Gene3D" id="3.30.565.10">
    <property type="entry name" value="Histidine kinase-like ATPase, C-terminal domain"/>
    <property type="match status" value="1"/>
</dbReference>
<evidence type="ECO:0000259" key="13">
    <source>
        <dbReference type="PROSITE" id="PS50885"/>
    </source>
</evidence>
<keyword evidence="9" id="KW-0067">ATP-binding</keyword>
<keyword evidence="8 14" id="KW-0418">Kinase</keyword>
<evidence type="ECO:0000256" key="10">
    <source>
        <dbReference type="ARBA" id="ARBA00023012"/>
    </source>
</evidence>
<keyword evidence="7" id="KW-0547">Nucleotide-binding</keyword>
<dbReference type="Pfam" id="PF02518">
    <property type="entry name" value="HATPase_c"/>
    <property type="match status" value="1"/>
</dbReference>
<dbReference type="PROSITE" id="PS50109">
    <property type="entry name" value="HIS_KIN"/>
    <property type="match status" value="1"/>
</dbReference>
<dbReference type="EC" id="2.7.13.3" evidence="3"/>
<dbReference type="InterPro" id="IPR050980">
    <property type="entry name" value="2C_sensor_his_kinase"/>
</dbReference>
<dbReference type="CDD" id="cd00075">
    <property type="entry name" value="HATPase"/>
    <property type="match status" value="1"/>
</dbReference>
<evidence type="ECO:0000313" key="15">
    <source>
        <dbReference type="Proteomes" id="UP000261140"/>
    </source>
</evidence>